<evidence type="ECO:0000256" key="1">
    <source>
        <dbReference type="ARBA" id="ARBA00009981"/>
    </source>
</evidence>
<comment type="caution">
    <text evidence="2">The sequence shown here is derived from an EMBL/GenBank/DDBJ whole genome shotgun (WGS) entry which is preliminary data.</text>
</comment>
<dbReference type="EMBL" id="CABP01000030">
    <property type="protein sequence ID" value="CBI03842.1"/>
    <property type="molecule type" value="Genomic_DNA"/>
</dbReference>
<evidence type="ECO:0000313" key="2">
    <source>
        <dbReference type="EMBL" id="CBI03842.1"/>
    </source>
</evidence>
<gene>
    <name evidence="2" type="ORF">CARN5_2731</name>
</gene>
<comment type="similarity">
    <text evidence="1">Belongs to the phD/YefM antitoxin family.</text>
</comment>
<organism evidence="2">
    <name type="scientific">mine drainage metagenome</name>
    <dbReference type="NCBI Taxonomy" id="410659"/>
    <lineage>
        <taxon>unclassified sequences</taxon>
        <taxon>metagenomes</taxon>
        <taxon>ecological metagenomes</taxon>
    </lineage>
</organism>
<sequence>MNILPAQEIKRRGIAAVDEALALGPVHIIKNNRAQYVVLTEERYSELLEAQEEAALARIKASLEDAKAGRVTRHDSVEALMRHLDSDPVA</sequence>
<dbReference type="AlphaFoldDB" id="E6Q9G6"/>
<dbReference type="InterPro" id="IPR036165">
    <property type="entry name" value="YefM-like_sf"/>
</dbReference>
<name>E6Q9G6_9ZZZZ</name>
<evidence type="ECO:0008006" key="3">
    <source>
        <dbReference type="Google" id="ProtNLM"/>
    </source>
</evidence>
<reference evidence="2" key="1">
    <citation type="submission" date="2009-10" db="EMBL/GenBank/DDBJ databases">
        <title>Diversity of trophic interactions inside an arsenic-rich microbial ecosystem.</title>
        <authorList>
            <person name="Bertin P.N."/>
            <person name="Heinrich-Salmeron A."/>
            <person name="Pelletier E."/>
            <person name="Goulhen-Chollet F."/>
            <person name="Arsene-Ploetze F."/>
            <person name="Gallien S."/>
            <person name="Calteau A."/>
            <person name="Vallenet D."/>
            <person name="Casiot C."/>
            <person name="Chane-Woon-Ming B."/>
            <person name="Giloteaux L."/>
            <person name="Barakat M."/>
            <person name="Bonnefoy V."/>
            <person name="Bruneel O."/>
            <person name="Chandler M."/>
            <person name="Cleiss J."/>
            <person name="Duran R."/>
            <person name="Elbaz-Poulichet F."/>
            <person name="Fonknechten N."/>
            <person name="Lauga B."/>
            <person name="Mornico D."/>
            <person name="Ortet P."/>
            <person name="Schaeffer C."/>
            <person name="Siguier P."/>
            <person name="Alexander Thil Smith A."/>
            <person name="Van Dorsselaer A."/>
            <person name="Weissenbach J."/>
            <person name="Medigue C."/>
            <person name="Le Paslier D."/>
        </authorList>
    </citation>
    <scope>NUCLEOTIDE SEQUENCE</scope>
</reference>
<dbReference type="SUPFAM" id="SSF143120">
    <property type="entry name" value="YefM-like"/>
    <property type="match status" value="1"/>
</dbReference>
<accession>E6Q9G6</accession>
<proteinExistence type="inferred from homology"/>
<protein>
    <recommendedName>
        <fullName evidence="3">Prevent-host-death family protein</fullName>
    </recommendedName>
</protein>